<organism evidence="2 3">
    <name type="scientific">Photorhabdus hindustanensis</name>
    <dbReference type="NCBI Taxonomy" id="2918802"/>
    <lineage>
        <taxon>Bacteria</taxon>
        <taxon>Pseudomonadati</taxon>
        <taxon>Pseudomonadota</taxon>
        <taxon>Gammaproteobacteria</taxon>
        <taxon>Enterobacterales</taxon>
        <taxon>Morganellaceae</taxon>
        <taxon>Photorhabdus</taxon>
    </lineage>
</organism>
<accession>A0A2S8PZX7</accession>
<proteinExistence type="predicted"/>
<dbReference type="Proteomes" id="UP000239550">
    <property type="component" value="Unassembled WGS sequence"/>
</dbReference>
<reference evidence="2 3" key="1">
    <citation type="submission" date="2018-02" db="EMBL/GenBank/DDBJ databases">
        <title>Five New Genomes of Indian Photorhabdus Isolates TSA.</title>
        <authorList>
            <person name="Dubay B."/>
            <person name="Somvanshi V.S."/>
        </authorList>
    </citation>
    <scope>NUCLEOTIDE SEQUENCE [LARGE SCALE GENOMIC DNA]</scope>
    <source>
        <strain evidence="2 3">H1</strain>
    </source>
</reference>
<evidence type="ECO:0000313" key="3">
    <source>
        <dbReference type="Proteomes" id="UP000239550"/>
    </source>
</evidence>
<name>A0A2S8PZX7_9GAMM</name>
<evidence type="ECO:0000256" key="1">
    <source>
        <dbReference type="SAM" id="MobiDB-lite"/>
    </source>
</evidence>
<sequence length="67" mass="7542">MDAKPSQSGTNDRYSGLYFFVFSDGNKKESSDKIKIANKTLADYKKEPQSNRQKIDLKTGEPIGLIE</sequence>
<dbReference type="RefSeq" id="WP_105395918.1">
    <property type="nucleotide sequence ID" value="NZ_CAWNTA010000093.1"/>
</dbReference>
<feature type="compositionally biased region" description="Basic and acidic residues" evidence="1">
    <location>
        <begin position="48"/>
        <end position="59"/>
    </location>
</feature>
<dbReference type="AlphaFoldDB" id="A0A2S8PZX7"/>
<dbReference type="EMBL" id="PUWT01000037">
    <property type="protein sequence ID" value="PQQ24910.1"/>
    <property type="molecule type" value="Genomic_DNA"/>
</dbReference>
<comment type="caution">
    <text evidence="2">The sequence shown here is derived from an EMBL/GenBank/DDBJ whole genome shotgun (WGS) entry which is preliminary data.</text>
</comment>
<feature type="region of interest" description="Disordered" evidence="1">
    <location>
        <begin position="48"/>
        <end position="67"/>
    </location>
</feature>
<evidence type="ECO:0000313" key="2">
    <source>
        <dbReference type="EMBL" id="PQQ24910.1"/>
    </source>
</evidence>
<protein>
    <submittedName>
        <fullName evidence="2">Uncharacterized protein</fullName>
    </submittedName>
</protein>
<keyword evidence="3" id="KW-1185">Reference proteome</keyword>
<gene>
    <name evidence="2" type="ORF">C6H66_14370</name>
</gene>